<proteinExistence type="predicted"/>
<evidence type="ECO:0000313" key="2">
    <source>
        <dbReference type="Proteomes" id="UP000694864"/>
    </source>
</evidence>
<evidence type="ECO:0000256" key="1">
    <source>
        <dbReference type="SAM" id="Phobius"/>
    </source>
</evidence>
<dbReference type="RefSeq" id="XP_010423544.1">
    <property type="nucleotide sequence ID" value="XM_010425242.2"/>
</dbReference>
<organism evidence="2 3">
    <name type="scientific">Camelina sativa</name>
    <name type="common">False flax</name>
    <name type="synonym">Myagrum sativum</name>
    <dbReference type="NCBI Taxonomy" id="90675"/>
    <lineage>
        <taxon>Eukaryota</taxon>
        <taxon>Viridiplantae</taxon>
        <taxon>Streptophyta</taxon>
        <taxon>Embryophyta</taxon>
        <taxon>Tracheophyta</taxon>
        <taxon>Spermatophyta</taxon>
        <taxon>Magnoliopsida</taxon>
        <taxon>eudicotyledons</taxon>
        <taxon>Gunneridae</taxon>
        <taxon>Pentapetalae</taxon>
        <taxon>rosids</taxon>
        <taxon>malvids</taxon>
        <taxon>Brassicales</taxon>
        <taxon>Brassicaceae</taxon>
        <taxon>Camelineae</taxon>
        <taxon>Camelina</taxon>
    </lineage>
</organism>
<reference evidence="2" key="1">
    <citation type="journal article" date="2014" name="Nat. Commun.">
        <title>The emerging biofuel crop Camelina sativa retains a highly undifferentiated hexaploid genome structure.</title>
        <authorList>
            <person name="Kagale S."/>
            <person name="Koh C."/>
            <person name="Nixon J."/>
            <person name="Bollina V."/>
            <person name="Clarke W.E."/>
            <person name="Tuteja R."/>
            <person name="Spillane C."/>
            <person name="Robinson S.J."/>
            <person name="Links M.G."/>
            <person name="Clarke C."/>
            <person name="Higgins E.E."/>
            <person name="Huebert T."/>
            <person name="Sharpe A.G."/>
            <person name="Parkin I.A."/>
        </authorList>
    </citation>
    <scope>NUCLEOTIDE SEQUENCE [LARGE SCALE GENOMIC DNA]</scope>
    <source>
        <strain evidence="2">cv. DH55</strain>
    </source>
</reference>
<keyword evidence="1" id="KW-1133">Transmembrane helix</keyword>
<name>A0ABM0TB33_CAMSA</name>
<keyword evidence="1" id="KW-0472">Membrane</keyword>
<keyword evidence="2" id="KW-1185">Reference proteome</keyword>
<gene>
    <name evidence="3" type="primary">LOC104708648</name>
</gene>
<protein>
    <submittedName>
        <fullName evidence="3">ACT domain-containing protein ACR12-like</fullName>
    </submittedName>
</protein>
<feature type="transmembrane region" description="Helical" evidence="1">
    <location>
        <begin position="91"/>
        <end position="112"/>
    </location>
</feature>
<dbReference type="Proteomes" id="UP000694864">
    <property type="component" value="Chromosome 8"/>
</dbReference>
<keyword evidence="1" id="KW-0812">Transmembrane</keyword>
<evidence type="ECO:0000313" key="3">
    <source>
        <dbReference type="RefSeq" id="XP_010423544.1"/>
    </source>
</evidence>
<sequence>MAFSSSIVFSVTHSSSSLASRPSPAISSKQIPFPAQIASPDLSPALFDDRRKFVGGVMSLLTKSIRNRVYASINSIDATTPSYPVSNFVSVFFFFCFIAIKLLMFLGSIHLATKDLHVYTRRSSATKCGEYTDMC</sequence>
<dbReference type="GeneID" id="104708648"/>
<accession>A0ABM0TB33</accession>
<reference evidence="3" key="2">
    <citation type="submission" date="2025-08" db="UniProtKB">
        <authorList>
            <consortium name="RefSeq"/>
        </authorList>
    </citation>
    <scope>IDENTIFICATION</scope>
    <source>
        <tissue evidence="3">Leaf</tissue>
    </source>
</reference>